<dbReference type="Gene3D" id="1.20.120.1750">
    <property type="match status" value="1"/>
</dbReference>
<keyword evidence="11" id="KW-1185">Reference proteome</keyword>
<dbReference type="AlphaFoldDB" id="A0AAN5D1I6"/>
<feature type="non-terminal residue" evidence="10">
    <location>
        <position position="1"/>
    </location>
</feature>
<keyword evidence="6" id="KW-0833">Ubl conjugation pathway</keyword>
<dbReference type="PANTHER" id="PTHR22770">
    <property type="entry name" value="UBIQUITIN CONJUGATING ENZYME 7 INTERACTING PROTEIN-RELATED"/>
    <property type="match status" value="1"/>
</dbReference>
<reference evidence="11" key="1">
    <citation type="submission" date="2022-10" db="EMBL/GenBank/DDBJ databases">
        <title>Genome assembly of Pristionchus species.</title>
        <authorList>
            <person name="Yoshida K."/>
            <person name="Sommer R.J."/>
        </authorList>
    </citation>
    <scope>NUCLEOTIDE SEQUENCE [LARGE SCALE GENOMIC DNA]</scope>
    <source>
        <strain evidence="11">RS5460</strain>
    </source>
</reference>
<evidence type="ECO:0000256" key="8">
    <source>
        <dbReference type="SAM" id="MobiDB-lite"/>
    </source>
</evidence>
<evidence type="ECO:0000313" key="11">
    <source>
        <dbReference type="Proteomes" id="UP001328107"/>
    </source>
</evidence>
<comment type="pathway">
    <text evidence="1">Protein modification; protein ubiquitination.</text>
</comment>
<feature type="compositionally biased region" description="Low complexity" evidence="8">
    <location>
        <begin position="152"/>
        <end position="164"/>
    </location>
</feature>
<keyword evidence="4" id="KW-0677">Repeat</keyword>
<dbReference type="GO" id="GO:0008270">
    <property type="term" value="F:zinc ion binding"/>
    <property type="evidence" value="ECO:0007669"/>
    <property type="project" value="UniProtKB-KW"/>
</dbReference>
<name>A0AAN5D1I6_9BILA</name>
<proteinExistence type="predicted"/>
<evidence type="ECO:0000313" key="10">
    <source>
        <dbReference type="EMBL" id="GMR55071.1"/>
    </source>
</evidence>
<feature type="domain" description="RING-type" evidence="9">
    <location>
        <begin position="307"/>
        <end position="558"/>
    </location>
</feature>
<evidence type="ECO:0000256" key="6">
    <source>
        <dbReference type="ARBA" id="ARBA00022786"/>
    </source>
</evidence>
<gene>
    <name evidence="10" type="ORF">PMAYCL1PPCAC_25266</name>
</gene>
<dbReference type="Pfam" id="PF26200">
    <property type="entry name" value="Rcat_RNF216"/>
    <property type="match status" value="1"/>
</dbReference>
<protein>
    <recommendedName>
        <fullName evidence="9">RING-type domain-containing protein</fullName>
    </recommendedName>
</protein>
<evidence type="ECO:0000259" key="9">
    <source>
        <dbReference type="PROSITE" id="PS51873"/>
    </source>
</evidence>
<organism evidence="10 11">
    <name type="scientific">Pristionchus mayeri</name>
    <dbReference type="NCBI Taxonomy" id="1317129"/>
    <lineage>
        <taxon>Eukaryota</taxon>
        <taxon>Metazoa</taxon>
        <taxon>Ecdysozoa</taxon>
        <taxon>Nematoda</taxon>
        <taxon>Chromadorea</taxon>
        <taxon>Rhabditida</taxon>
        <taxon>Rhabditina</taxon>
        <taxon>Diplogasteromorpha</taxon>
        <taxon>Diplogasteroidea</taxon>
        <taxon>Neodiplogasteridae</taxon>
        <taxon>Pristionchus</taxon>
    </lineage>
</organism>
<feature type="compositionally biased region" description="Low complexity" evidence="8">
    <location>
        <begin position="210"/>
        <end position="220"/>
    </location>
</feature>
<comment type="caution">
    <text evidence="10">The sequence shown here is derived from an EMBL/GenBank/DDBJ whole genome shotgun (WGS) entry which is preliminary data.</text>
</comment>
<evidence type="ECO:0000256" key="3">
    <source>
        <dbReference type="ARBA" id="ARBA00022723"/>
    </source>
</evidence>
<dbReference type="Proteomes" id="UP001328107">
    <property type="component" value="Unassembled WGS sequence"/>
</dbReference>
<keyword evidence="7" id="KW-0862">Zinc</keyword>
<keyword evidence="3" id="KW-0479">Metal-binding</keyword>
<evidence type="ECO:0000256" key="4">
    <source>
        <dbReference type="ARBA" id="ARBA00022737"/>
    </source>
</evidence>
<dbReference type="EMBL" id="BTRK01000005">
    <property type="protein sequence ID" value="GMR55071.1"/>
    <property type="molecule type" value="Genomic_DNA"/>
</dbReference>
<evidence type="ECO:0000256" key="5">
    <source>
        <dbReference type="ARBA" id="ARBA00022771"/>
    </source>
</evidence>
<sequence>EKCSGGCNKKPRVTRVFCEDYLETEGKQHTLCVGCLERRDATSRLRETDDDEPGFMHCPIMRCTHRISMRELLAATRDAAPALHARFAERMREIAREARRERRRQQQQGQRLDAVAEEEEEEGGRHGEKVERLMQLANIFDRENPIDPAELQQVHQVQQQKQWQATPRPKARRYSATPLLDRRLLQATDEMPPSTPRNGRPAPKLSWTPRARAAGDAAAVGDEELPVTEEEAEELRDMAEFVDKEKLKKLEGHFPETALGWLVRHADYGLETLVEMVTNGRADPKMRERDDGRGATTIVKAMLSNRKQFECSVCFADYDEHLAIACVFMRKRRDTLQPGEAGPTAAEIAKDREEEARGKREIHKFCAECVIGHARAAQEQNVILRAGVGIKCMEPQCKNALLRAHIEQVLDMQTRAILDPLLSNEALLAANCADIEKCRRCSYAEVMEDKETEPTFKCKNDGCRHKHCRKCGRTYDKAHKGRTCEEMDPDAVRKRVEEQLTEQSMHKCPRCKRPIVKADGCNKIPCPCGQLSCYVCKAAIENYKHFKNGPADEHNKDKCPLWVDPTKKFEEQRQATLKEQINEAADEAVKEQLRRLK</sequence>
<keyword evidence="5" id="KW-0863">Zinc-finger</keyword>
<keyword evidence="2" id="KW-0808">Transferase</keyword>
<dbReference type="CDD" id="cd20339">
    <property type="entry name" value="BRcat_RBR_RNF216"/>
    <property type="match status" value="1"/>
</dbReference>
<dbReference type="PROSITE" id="PS51873">
    <property type="entry name" value="TRIAD"/>
    <property type="match status" value="1"/>
</dbReference>
<accession>A0AAN5D1I6</accession>
<dbReference type="GO" id="GO:0016740">
    <property type="term" value="F:transferase activity"/>
    <property type="evidence" value="ECO:0007669"/>
    <property type="project" value="UniProtKB-KW"/>
</dbReference>
<evidence type="ECO:0000256" key="1">
    <source>
        <dbReference type="ARBA" id="ARBA00004906"/>
    </source>
</evidence>
<feature type="region of interest" description="Disordered" evidence="8">
    <location>
        <begin position="152"/>
        <end position="226"/>
    </location>
</feature>
<dbReference type="InterPro" id="IPR047545">
    <property type="entry name" value="BRcat_RBR_RNF216"/>
</dbReference>
<dbReference type="SUPFAM" id="SSF57850">
    <property type="entry name" value="RING/U-box"/>
    <property type="match status" value="1"/>
</dbReference>
<feature type="region of interest" description="Disordered" evidence="8">
    <location>
        <begin position="98"/>
        <end position="130"/>
    </location>
</feature>
<dbReference type="InterPro" id="IPR044066">
    <property type="entry name" value="TRIAD_supradom"/>
</dbReference>
<evidence type="ECO:0000256" key="2">
    <source>
        <dbReference type="ARBA" id="ARBA00022679"/>
    </source>
</evidence>
<dbReference type="InterPro" id="IPR051628">
    <property type="entry name" value="LUBAC_E3_Ligases"/>
</dbReference>
<dbReference type="PANTHER" id="PTHR22770:SF47">
    <property type="entry name" value="E3 UBIQUITIN-PROTEIN LIGASE RNF216"/>
    <property type="match status" value="1"/>
</dbReference>
<evidence type="ECO:0000256" key="7">
    <source>
        <dbReference type="ARBA" id="ARBA00022833"/>
    </source>
</evidence>